<dbReference type="Gene3D" id="3.40.50.1820">
    <property type="entry name" value="alpha/beta hydrolase"/>
    <property type="match status" value="1"/>
</dbReference>
<dbReference type="EMBL" id="RJVJ01000005">
    <property type="protein sequence ID" value="ROR33846.1"/>
    <property type="molecule type" value="Genomic_DNA"/>
</dbReference>
<evidence type="ECO:0000313" key="1">
    <source>
        <dbReference type="EMBL" id="ROR33846.1"/>
    </source>
</evidence>
<gene>
    <name evidence="1" type="ORF">EDD39_7668</name>
</gene>
<name>A0A8G1X7N3_9ACTN</name>
<dbReference type="InterPro" id="IPR029058">
    <property type="entry name" value="AB_hydrolase_fold"/>
</dbReference>
<dbReference type="SUPFAM" id="SSF53474">
    <property type="entry name" value="alpha/beta-Hydrolases"/>
    <property type="match status" value="1"/>
</dbReference>
<proteinExistence type="predicted"/>
<sequence length="290" mass="30734">MARVVCVHGMGQQVQGEDRLRSVWFPALSDGLRRAEADGLLSESDVAMGFYGDLFRPAGQLLAAGDPPYTAGDVEVGFEQELLAAWWQAAAETDPAVVAPDADETLVAIPRTVQAALRALSGSKFFANLALRAVVADLKQVRAYLTDQQTREQARERVMAQISPDTRVVVAHSLGSVVAYEALCALPGHGVRALVTIGSPLGIPNLVVHRLQPTPEQDGKAVRGAWPGGEQLVWTNLAATGDVVALVKDLRPVFGEQLRSAVLSNGTHAHDATSYLTDALCGKAIAEGLA</sequence>
<organism evidence="1 2">
    <name type="scientific">Kitasatospora cineracea</name>
    <dbReference type="NCBI Taxonomy" id="88074"/>
    <lineage>
        <taxon>Bacteria</taxon>
        <taxon>Bacillati</taxon>
        <taxon>Actinomycetota</taxon>
        <taxon>Actinomycetes</taxon>
        <taxon>Kitasatosporales</taxon>
        <taxon>Streptomycetaceae</taxon>
        <taxon>Kitasatospora</taxon>
    </lineage>
</organism>
<dbReference type="AlphaFoldDB" id="A0A8G1X7N3"/>
<reference evidence="1 2" key="1">
    <citation type="submission" date="2018-11" db="EMBL/GenBank/DDBJ databases">
        <title>Sequencing the genomes of 1000 actinobacteria strains.</title>
        <authorList>
            <person name="Klenk H.-P."/>
        </authorList>
    </citation>
    <scope>NUCLEOTIDE SEQUENCE [LARGE SCALE GENOMIC DNA]</scope>
    <source>
        <strain evidence="1 2">DSM 44780</strain>
    </source>
</reference>
<protein>
    <submittedName>
        <fullName evidence="1">Uncharacterized protein</fullName>
    </submittedName>
</protein>
<accession>A0A8G1X7N3</accession>
<dbReference type="Proteomes" id="UP000267408">
    <property type="component" value="Unassembled WGS sequence"/>
</dbReference>
<comment type="caution">
    <text evidence="1">The sequence shown here is derived from an EMBL/GenBank/DDBJ whole genome shotgun (WGS) entry which is preliminary data.</text>
</comment>
<evidence type="ECO:0000313" key="2">
    <source>
        <dbReference type="Proteomes" id="UP000267408"/>
    </source>
</evidence>